<proteinExistence type="predicted"/>
<dbReference type="Pfam" id="PF00206">
    <property type="entry name" value="Lyase_1"/>
    <property type="match status" value="1"/>
</dbReference>
<dbReference type="Gene3D" id="1.10.275.60">
    <property type="match status" value="1"/>
</dbReference>
<dbReference type="InterPro" id="IPR020557">
    <property type="entry name" value="Fumarate_lyase_CS"/>
</dbReference>
<dbReference type="Proteomes" id="UP000199409">
    <property type="component" value="Unassembled WGS sequence"/>
</dbReference>
<gene>
    <name evidence="3" type="ORF">SAMN05660420_00816</name>
</gene>
<dbReference type="Pfam" id="PF10397">
    <property type="entry name" value="ADSL_C"/>
    <property type="match status" value="1"/>
</dbReference>
<dbReference type="InterPro" id="IPR019468">
    <property type="entry name" value="AdenyloSucc_lyase_C"/>
</dbReference>
<dbReference type="GO" id="GO:0070626">
    <property type="term" value="F:(S)-2-(5-amino-1-(5-phospho-D-ribosyl)imidazole-4-carboxamido) succinate lyase (fumarate-forming) activity"/>
    <property type="evidence" value="ECO:0007669"/>
    <property type="project" value="TreeGrafter"/>
</dbReference>
<dbReference type="InterPro" id="IPR000362">
    <property type="entry name" value="Fumarate_lyase_fam"/>
</dbReference>
<dbReference type="PANTHER" id="PTHR43172:SF1">
    <property type="entry name" value="ADENYLOSUCCINATE LYASE"/>
    <property type="match status" value="1"/>
</dbReference>
<organism evidence="3 4">
    <name type="scientific">Desulfuromusa kysingii</name>
    <dbReference type="NCBI Taxonomy" id="37625"/>
    <lineage>
        <taxon>Bacteria</taxon>
        <taxon>Pseudomonadati</taxon>
        <taxon>Thermodesulfobacteriota</taxon>
        <taxon>Desulfuromonadia</taxon>
        <taxon>Desulfuromonadales</taxon>
        <taxon>Geopsychrobacteraceae</taxon>
        <taxon>Desulfuromusa</taxon>
    </lineage>
</organism>
<dbReference type="STRING" id="37625.SAMN05660420_00816"/>
<dbReference type="InterPro" id="IPR008948">
    <property type="entry name" value="L-Aspartase-like"/>
</dbReference>
<dbReference type="PANTHER" id="PTHR43172">
    <property type="entry name" value="ADENYLOSUCCINATE LYASE"/>
    <property type="match status" value="1"/>
</dbReference>
<evidence type="ECO:0000259" key="2">
    <source>
        <dbReference type="SMART" id="SM00998"/>
    </source>
</evidence>
<dbReference type="Gene3D" id="1.20.200.10">
    <property type="entry name" value="Fumarase/aspartase (Central domain)"/>
    <property type="match status" value="1"/>
</dbReference>
<dbReference type="PRINTS" id="PR00149">
    <property type="entry name" value="FUMRATELYASE"/>
</dbReference>
<dbReference type="GO" id="GO:0044208">
    <property type="term" value="P:'de novo' AMP biosynthetic process"/>
    <property type="evidence" value="ECO:0007669"/>
    <property type="project" value="TreeGrafter"/>
</dbReference>
<dbReference type="RefSeq" id="WP_092344993.1">
    <property type="nucleotide sequence ID" value="NZ_FNQN01000002.1"/>
</dbReference>
<reference evidence="3 4" key="1">
    <citation type="submission" date="2016-10" db="EMBL/GenBank/DDBJ databases">
        <authorList>
            <person name="de Groot N.N."/>
        </authorList>
    </citation>
    <scope>NUCLEOTIDE SEQUENCE [LARGE SCALE GENOMIC DNA]</scope>
    <source>
        <strain evidence="3 4">DSM 7343</strain>
    </source>
</reference>
<dbReference type="PROSITE" id="PS00163">
    <property type="entry name" value="FUMARATE_LYASES"/>
    <property type="match status" value="1"/>
</dbReference>
<protein>
    <submittedName>
        <fullName evidence="3">Adenylosuccinate lyase</fullName>
    </submittedName>
</protein>
<accession>A0A1H3X433</accession>
<name>A0A1H3X433_9BACT</name>
<dbReference type="GO" id="GO:0005829">
    <property type="term" value="C:cytosol"/>
    <property type="evidence" value="ECO:0007669"/>
    <property type="project" value="TreeGrafter"/>
</dbReference>
<dbReference type="SUPFAM" id="SSF48557">
    <property type="entry name" value="L-aspartase-like"/>
    <property type="match status" value="1"/>
</dbReference>
<evidence type="ECO:0000256" key="1">
    <source>
        <dbReference type="ARBA" id="ARBA00023239"/>
    </source>
</evidence>
<dbReference type="OrthoDB" id="9768878at2"/>
<dbReference type="InterPro" id="IPR022761">
    <property type="entry name" value="Fumarate_lyase_N"/>
</dbReference>
<dbReference type="EMBL" id="FNQN01000002">
    <property type="protein sequence ID" value="SDZ94175.1"/>
    <property type="molecule type" value="Genomic_DNA"/>
</dbReference>
<keyword evidence="1 3" id="KW-0456">Lyase</keyword>
<evidence type="ECO:0000313" key="4">
    <source>
        <dbReference type="Proteomes" id="UP000199409"/>
    </source>
</evidence>
<feature type="domain" description="Adenylosuccinate lyase C-terminal" evidence="2">
    <location>
        <begin position="368"/>
        <end position="452"/>
    </location>
</feature>
<dbReference type="SMART" id="SM00998">
    <property type="entry name" value="ADSL_C"/>
    <property type="match status" value="1"/>
</dbReference>
<dbReference type="AlphaFoldDB" id="A0A1H3X433"/>
<dbReference type="GO" id="GO:0004018">
    <property type="term" value="F:N6-(1,2-dicarboxyethyl)AMP AMP-lyase (fumarate-forming) activity"/>
    <property type="evidence" value="ECO:0007669"/>
    <property type="project" value="TreeGrafter"/>
</dbReference>
<evidence type="ECO:0000313" key="3">
    <source>
        <dbReference type="EMBL" id="SDZ94175.1"/>
    </source>
</evidence>
<keyword evidence="4" id="KW-1185">Reference proteome</keyword>
<sequence>MKYNFESLVKKYSSREMQQILSDENQYLIYRKIWIALAEAEQELGLNITDEQIQEMKDHFYEIDMDLIYKLEKKYLYITPAAIEQFGMVAPKAKPIIHLGATTNDLWDNTNTIYMKDAAQLVLSKMYTSAANLRDFVLKYKDMPILGRTRLQAAQPVTVGKRASVWLQDLILDIQGLQKAIDGFYFRGLKGATGTQASFMELFDDDSATVEELDRRFSEKLGFTERLPITSQIYTRKLESRLMSALAGFGETCQKFGNDMRIMAMLKEMEEPFGKDQVGSSTMAFKRNPVLTEDLAAYSRFIITLLPAVYQATGQELLEQTCDNLAIRILAISNIFLAADVLAETLIRVTDGLVVYEKMIRRNINEELPFLITENVIMEACKKGGDRQVMHHLIRDMSMETIQRVRNEGLDNDLLQKMADSPEIPLSMEEIMELSDPIKFIGRAPEQVEHFVKTMVDPVLSQKKTVPMLSPIRNDPEPD</sequence>
<dbReference type="Gene3D" id="1.10.40.30">
    <property type="entry name" value="Fumarase/aspartase (C-terminal domain)"/>
    <property type="match status" value="1"/>
</dbReference>